<name>A0AA87ZGB3_FICCA</name>
<comment type="caution">
    <text evidence="1">The sequence shown here is derived from an EMBL/GenBank/DDBJ whole genome shotgun (WGS) entry which is preliminary data.</text>
</comment>
<accession>A0AA87ZGB3</accession>
<feature type="non-terminal residue" evidence="1">
    <location>
        <position position="1"/>
    </location>
</feature>
<proteinExistence type="predicted"/>
<dbReference type="EMBL" id="BTGU01006056">
    <property type="protein sequence ID" value="GMN34012.1"/>
    <property type="molecule type" value="Genomic_DNA"/>
</dbReference>
<reference evidence="1" key="1">
    <citation type="submission" date="2023-07" db="EMBL/GenBank/DDBJ databases">
        <title>draft genome sequence of fig (Ficus carica).</title>
        <authorList>
            <person name="Takahashi T."/>
            <person name="Nishimura K."/>
        </authorList>
    </citation>
    <scope>NUCLEOTIDE SEQUENCE</scope>
</reference>
<dbReference type="AlphaFoldDB" id="A0AA87ZGB3"/>
<evidence type="ECO:0000313" key="1">
    <source>
        <dbReference type="EMBL" id="GMN34012.1"/>
    </source>
</evidence>
<protein>
    <submittedName>
        <fullName evidence="1">Uncharacterized protein</fullName>
    </submittedName>
</protein>
<gene>
    <name evidence="1" type="ORF">TIFTF001_048308</name>
</gene>
<sequence>GRVRSFEFGDRGKALVSSSPEAVFDCARLLLFVVVSWETDVR</sequence>
<organism evidence="1 2">
    <name type="scientific">Ficus carica</name>
    <name type="common">Common fig</name>
    <dbReference type="NCBI Taxonomy" id="3494"/>
    <lineage>
        <taxon>Eukaryota</taxon>
        <taxon>Viridiplantae</taxon>
        <taxon>Streptophyta</taxon>
        <taxon>Embryophyta</taxon>
        <taxon>Tracheophyta</taxon>
        <taxon>Spermatophyta</taxon>
        <taxon>Magnoliopsida</taxon>
        <taxon>eudicotyledons</taxon>
        <taxon>Gunneridae</taxon>
        <taxon>Pentapetalae</taxon>
        <taxon>rosids</taxon>
        <taxon>fabids</taxon>
        <taxon>Rosales</taxon>
        <taxon>Moraceae</taxon>
        <taxon>Ficeae</taxon>
        <taxon>Ficus</taxon>
    </lineage>
</organism>
<evidence type="ECO:0000313" key="2">
    <source>
        <dbReference type="Proteomes" id="UP001187192"/>
    </source>
</evidence>
<keyword evidence="2" id="KW-1185">Reference proteome</keyword>
<dbReference type="Proteomes" id="UP001187192">
    <property type="component" value="Unassembled WGS sequence"/>
</dbReference>